<evidence type="ECO:0000313" key="2">
    <source>
        <dbReference type="Proteomes" id="UP001279734"/>
    </source>
</evidence>
<evidence type="ECO:0000313" key="1">
    <source>
        <dbReference type="EMBL" id="GMH18565.1"/>
    </source>
</evidence>
<dbReference type="Proteomes" id="UP001279734">
    <property type="component" value="Unassembled WGS sequence"/>
</dbReference>
<dbReference type="EMBL" id="BSYO01000019">
    <property type="protein sequence ID" value="GMH18565.1"/>
    <property type="molecule type" value="Genomic_DNA"/>
</dbReference>
<protein>
    <submittedName>
        <fullName evidence="1">Uncharacterized protein</fullName>
    </submittedName>
</protein>
<reference evidence="1" key="1">
    <citation type="submission" date="2023-05" db="EMBL/GenBank/DDBJ databases">
        <title>Nepenthes gracilis genome sequencing.</title>
        <authorList>
            <person name="Fukushima K."/>
        </authorList>
    </citation>
    <scope>NUCLEOTIDE SEQUENCE</scope>
    <source>
        <strain evidence="1">SING2019-196</strain>
    </source>
</reference>
<comment type="caution">
    <text evidence="1">The sequence shown here is derived from an EMBL/GenBank/DDBJ whole genome shotgun (WGS) entry which is preliminary data.</text>
</comment>
<sequence>MVARSFLRCCLEQLFGLLLVVARSGCLVVFAPPVWCWGWLCGSSDPIAGFDEVAVRLERACRCSIKPLAVGELTLYGLAAYANGDPSPHKSWMTNSLMNKLNCSLPSLVFVLIGRFSVSFKEICLLDFDAPVRMNSSALGPGCGWFVYFTVLVDFWNLGHRPPSIDGWYLPG</sequence>
<dbReference type="AlphaFoldDB" id="A0AAD3SWT4"/>
<keyword evidence="2" id="KW-1185">Reference proteome</keyword>
<organism evidence="1 2">
    <name type="scientific">Nepenthes gracilis</name>
    <name type="common">Slender pitcher plant</name>
    <dbReference type="NCBI Taxonomy" id="150966"/>
    <lineage>
        <taxon>Eukaryota</taxon>
        <taxon>Viridiplantae</taxon>
        <taxon>Streptophyta</taxon>
        <taxon>Embryophyta</taxon>
        <taxon>Tracheophyta</taxon>
        <taxon>Spermatophyta</taxon>
        <taxon>Magnoliopsida</taxon>
        <taxon>eudicotyledons</taxon>
        <taxon>Gunneridae</taxon>
        <taxon>Pentapetalae</taxon>
        <taxon>Caryophyllales</taxon>
        <taxon>Nepenthaceae</taxon>
        <taxon>Nepenthes</taxon>
    </lineage>
</organism>
<accession>A0AAD3SWT4</accession>
<name>A0AAD3SWT4_NEPGR</name>
<proteinExistence type="predicted"/>
<gene>
    <name evidence="1" type="ORF">Nepgr_020406</name>
</gene>